<dbReference type="InterPro" id="IPR000120">
    <property type="entry name" value="Amidase"/>
</dbReference>
<dbReference type="PANTHER" id="PTHR11895">
    <property type="entry name" value="TRANSAMIDASE"/>
    <property type="match status" value="1"/>
</dbReference>
<dbReference type="InterPro" id="IPR036928">
    <property type="entry name" value="AS_sf"/>
</dbReference>
<dbReference type="SUPFAM" id="SSF75304">
    <property type="entry name" value="Amidase signature (AS) enzymes"/>
    <property type="match status" value="1"/>
</dbReference>
<feature type="domain" description="Amidase" evidence="2">
    <location>
        <begin position="28"/>
        <end position="417"/>
    </location>
</feature>
<reference evidence="3 4" key="1">
    <citation type="submission" date="2019-12" db="EMBL/GenBank/DDBJ databases">
        <title>Rhizobium genotypes associated with high levels of biological nitrogen fixation by grain legumes in a temperate-maritime cropping system.</title>
        <authorList>
            <person name="Maluk M."/>
            <person name="Francesc Ferrando Molina F."/>
            <person name="Lopez Del Egido L."/>
            <person name="Lafos M."/>
            <person name="Langarica-Fuentes A."/>
            <person name="Gebre Yohannes G."/>
            <person name="Young M.W."/>
            <person name="Martin P."/>
            <person name="Gantlett R."/>
            <person name="Kenicer G."/>
            <person name="Hawes C."/>
            <person name="Begg G.S."/>
            <person name="Quilliam R.S."/>
            <person name="Squire G.R."/>
            <person name="Poole P.S."/>
            <person name="Young P.W."/>
            <person name="Iannetta P.M."/>
            <person name="James E.K."/>
        </authorList>
    </citation>
    <scope>NUCLEOTIDE SEQUENCE [LARGE SCALE GENOMIC DNA]</scope>
    <source>
        <strain evidence="3 4">JHI1118</strain>
    </source>
</reference>
<dbReference type="AlphaFoldDB" id="A0A6L9UC37"/>
<dbReference type="GO" id="GO:0003824">
    <property type="term" value="F:catalytic activity"/>
    <property type="evidence" value="ECO:0007669"/>
    <property type="project" value="InterPro"/>
</dbReference>
<evidence type="ECO:0000313" key="3">
    <source>
        <dbReference type="EMBL" id="NEI72068.1"/>
    </source>
</evidence>
<dbReference type="PANTHER" id="PTHR11895:SF7">
    <property type="entry name" value="GLUTAMYL-TRNA(GLN) AMIDOTRANSFERASE SUBUNIT A, MITOCHONDRIAL"/>
    <property type="match status" value="1"/>
</dbReference>
<evidence type="ECO:0000256" key="1">
    <source>
        <dbReference type="ARBA" id="ARBA00009199"/>
    </source>
</evidence>
<proteinExistence type="inferred from homology"/>
<evidence type="ECO:0000313" key="4">
    <source>
        <dbReference type="Proteomes" id="UP000483035"/>
    </source>
</evidence>
<name>A0A6L9UC37_9HYPH</name>
<protein>
    <recommendedName>
        <fullName evidence="2">Amidase domain-containing protein</fullName>
    </recommendedName>
</protein>
<dbReference type="Gene3D" id="3.90.1300.10">
    <property type="entry name" value="Amidase signature (AS) domain"/>
    <property type="match status" value="1"/>
</dbReference>
<gene>
    <name evidence="3" type="ORF">GR212_21010</name>
</gene>
<dbReference type="EMBL" id="WUEY01000010">
    <property type="protein sequence ID" value="NEI72068.1"/>
    <property type="molecule type" value="Genomic_DNA"/>
</dbReference>
<accession>A0A6L9UC37</accession>
<dbReference type="Proteomes" id="UP000483035">
    <property type="component" value="Unassembled WGS sequence"/>
</dbReference>
<comment type="caution">
    <text evidence="3">The sequence shown here is derived from an EMBL/GenBank/DDBJ whole genome shotgun (WGS) entry which is preliminary data.</text>
</comment>
<dbReference type="RefSeq" id="WP_163989021.1">
    <property type="nucleotide sequence ID" value="NZ_WUEY01000010.1"/>
</dbReference>
<comment type="similarity">
    <text evidence="1">Belongs to the amidase family.</text>
</comment>
<dbReference type="InterPro" id="IPR023631">
    <property type="entry name" value="Amidase_dom"/>
</dbReference>
<evidence type="ECO:0000259" key="2">
    <source>
        <dbReference type="Pfam" id="PF01425"/>
    </source>
</evidence>
<organism evidence="3 4">
    <name type="scientific">Rhizobium lusitanum</name>
    <dbReference type="NCBI Taxonomy" id="293958"/>
    <lineage>
        <taxon>Bacteria</taxon>
        <taxon>Pseudomonadati</taxon>
        <taxon>Pseudomonadota</taxon>
        <taxon>Alphaproteobacteria</taxon>
        <taxon>Hyphomicrobiales</taxon>
        <taxon>Rhizobiaceae</taxon>
        <taxon>Rhizobium/Agrobacterium group</taxon>
        <taxon>Rhizobium</taxon>
    </lineage>
</organism>
<sequence length="440" mass="46771">MFFDQALTALIQEAVSRPDMLQARYTSLLAEIERRDATLKSFCAINREWLASELDRIGKISVSPPKAGLFGVPVGVKDTIVVSGLPTKAGTSADVGHILGLSQSPAVTRLQEAGAVIVGKQATHQFCSSAGPAATQSLRGAEFFAGGSTVGGAWAVAAGFTRLALGSDAAGSIRHPAALAGVAGLRPREGVLSDEGQVNGALSGQSTGLLARSAEDLVTVFEQCPSLFATPQDRAIVDRDRPTIGVPEIGWMNIDPAAASALRLAASRLADAGHKVVRTALWLTPDAMEDFFLVMNFENWLFHRRLMVEHADIYHPDVYRVMQAGASIEPQEAGAARRRLAGHRRRFLDSANAEGLDILLTPSIPWPDIRSDAGPPRALSAEGGRFTVLSNIYDLDSLSVPAEREPGGWARSVMLQGLTVPLSRLLTTASIVDLRRADAA</sequence>
<dbReference type="Pfam" id="PF01425">
    <property type="entry name" value="Amidase"/>
    <property type="match status" value="1"/>
</dbReference>